<evidence type="ECO:0000256" key="9">
    <source>
        <dbReference type="SAM" id="SignalP"/>
    </source>
</evidence>
<evidence type="ECO:0000256" key="5">
    <source>
        <dbReference type="ARBA" id="ARBA00022801"/>
    </source>
</evidence>
<dbReference type="SUPFAM" id="SSF117100">
    <property type="entry name" value="Beta-galactosidase LacA, domain 3"/>
    <property type="match status" value="1"/>
</dbReference>
<dbReference type="Pfam" id="PF13364">
    <property type="entry name" value="BetaGal_ABD2"/>
    <property type="match status" value="2"/>
</dbReference>
<keyword evidence="7" id="KW-0326">Glycosidase</keyword>
<reference evidence="11" key="1">
    <citation type="journal article" date="2020" name="Stud. Mycol.">
        <title>101 Dothideomycetes genomes: a test case for predicting lifestyles and emergence of pathogens.</title>
        <authorList>
            <person name="Haridas S."/>
            <person name="Albert R."/>
            <person name="Binder M."/>
            <person name="Bloem J."/>
            <person name="Labutti K."/>
            <person name="Salamov A."/>
            <person name="Andreopoulos B."/>
            <person name="Baker S."/>
            <person name="Barry K."/>
            <person name="Bills G."/>
            <person name="Bluhm B."/>
            <person name="Cannon C."/>
            <person name="Castanera R."/>
            <person name="Culley D."/>
            <person name="Daum C."/>
            <person name="Ezra D."/>
            <person name="Gonzalez J."/>
            <person name="Henrissat B."/>
            <person name="Kuo A."/>
            <person name="Liang C."/>
            <person name="Lipzen A."/>
            <person name="Lutzoni F."/>
            <person name="Magnuson J."/>
            <person name="Mondo S."/>
            <person name="Nolan M."/>
            <person name="Ohm R."/>
            <person name="Pangilinan J."/>
            <person name="Park H.-J."/>
            <person name="Ramirez L."/>
            <person name="Alfaro M."/>
            <person name="Sun H."/>
            <person name="Tritt A."/>
            <person name="Yoshinaga Y."/>
            <person name="Zwiers L.-H."/>
            <person name="Turgeon B."/>
            <person name="Goodwin S."/>
            <person name="Spatafora J."/>
            <person name="Crous P."/>
            <person name="Grigoriev I."/>
        </authorList>
    </citation>
    <scope>NUCLEOTIDE SEQUENCE</scope>
    <source>
        <strain evidence="11">CBS 133067</strain>
    </source>
</reference>
<evidence type="ECO:0000259" key="10">
    <source>
        <dbReference type="SMART" id="SM01029"/>
    </source>
</evidence>
<sequence length="1023" mass="112375">MSGRIGLIRRFLLPSLLFLLCLPVNVAAEAAPSQWPLHDDGLNKVVQWDHYSFKIRGKRAFMFAGEMHYWRLPVPELWEDILQKMKAAGLNAFTFYAHWGWHAPTPHSLDFTNGAHNFTRLYELAHKIGLYVFIRPGPYINAEANAGGFPLWITNGKYGSLRNNDSRYTAAWEPYQTKFTQLTEPYQITRGGNGLAFQIENEYGEQWANITTKTPNETAVAYVELLEKNARANGIDIPLYANNPNLNTKSWSKDFSNAGGNVDMYGVDNYPSCWSCNLAECTGTNGQYVPYQVVQYYDHFQSVAPTQPEFMPEFQGGSYNPWGGPQGGCLNNSNEDFANLFYRNNIAERVTAMSLYMFYGGTNWGWIAAPVTATSYDYSAPISENRTIGSKYYETKNLALFTRVAEDLTMTNRAGNGTMYTNNPRVTTTELRNPTTNAGFYVVRHTNSSLATAEAFKLSVNTSLGNFSIPRRLGSLALNGHQSKIIVTDFRFGSHVLTYSTAEVLTYAIFKEQTTLVLWVPDGESGEFFIKHARRGMVSKCQKASTINVAAESTGLLVTFENQEGMSVISADSVRVVILDRSSAYPFFAPSISTDPLAPATRADSSNAVLVQGPYLVRTAATSAEGSWLELTGDIINSTEIEVFASAEVRDVSWNGRAIKTEKTSYGSLRGSLSGPGPNRFSPPRLGAWKVHDSLPERLTSYDDSGAAWKDADHISTDIPQKPETLPVLYFDEYGFHNGIGLWRGYFVGRPTGVFLSVQGGTAFGWSAWLNGQFIGSWLGNSTQFSEQGNLTLSFANATLSGTGAENVLLIVQDNSGHDETSGALNPRGILNATLIEDSGNATFTKWKVAGTAGGDEHVLDPMRGALNEGGLVAERLGWHLPGFDDSSWASGSPASNGLSSAGIRFYRTTMPLHIPAGVDVSLAIIVSSPGSLKLRSLLFVNGYQYGRFNPWMGHQIEFPVPAGVLDYNGDNTIGLAVWAQSEEGAQVGVDLKVEYVAESSLDVTFDSSYLRPAWTKSRLAYA</sequence>
<evidence type="ECO:0000256" key="7">
    <source>
        <dbReference type="ARBA" id="ARBA00023295"/>
    </source>
</evidence>
<dbReference type="EC" id="3.2.1.23" evidence="3"/>
<evidence type="ECO:0000256" key="2">
    <source>
        <dbReference type="ARBA" id="ARBA00009809"/>
    </source>
</evidence>
<dbReference type="FunFam" id="2.102.20.10:FF:000001">
    <property type="entry name" value="Beta-galactosidase A"/>
    <property type="match status" value="1"/>
</dbReference>
<organism evidence="11 12">
    <name type="scientific">Rhizodiscina lignyota</name>
    <dbReference type="NCBI Taxonomy" id="1504668"/>
    <lineage>
        <taxon>Eukaryota</taxon>
        <taxon>Fungi</taxon>
        <taxon>Dikarya</taxon>
        <taxon>Ascomycota</taxon>
        <taxon>Pezizomycotina</taxon>
        <taxon>Dothideomycetes</taxon>
        <taxon>Pleosporomycetidae</taxon>
        <taxon>Aulographales</taxon>
        <taxon>Rhizodiscinaceae</taxon>
        <taxon>Rhizodiscina</taxon>
    </lineage>
</organism>
<dbReference type="SUPFAM" id="SSF51445">
    <property type="entry name" value="(Trans)glycosidases"/>
    <property type="match status" value="1"/>
</dbReference>
<feature type="domain" description="Beta-galactosidase" evidence="10">
    <location>
        <begin position="407"/>
        <end position="587"/>
    </location>
</feature>
<dbReference type="InterPro" id="IPR008979">
    <property type="entry name" value="Galactose-bd-like_sf"/>
</dbReference>
<evidence type="ECO:0000313" key="12">
    <source>
        <dbReference type="Proteomes" id="UP000799772"/>
    </source>
</evidence>
<dbReference type="Proteomes" id="UP000799772">
    <property type="component" value="Unassembled WGS sequence"/>
</dbReference>
<evidence type="ECO:0000313" key="11">
    <source>
        <dbReference type="EMBL" id="KAF2092648.1"/>
    </source>
</evidence>
<keyword evidence="12" id="KW-1185">Reference proteome</keyword>
<dbReference type="PRINTS" id="PR00742">
    <property type="entry name" value="GLHYDRLASE35"/>
</dbReference>
<dbReference type="SMART" id="SM01029">
    <property type="entry name" value="BetaGal_dom2"/>
    <property type="match status" value="1"/>
</dbReference>
<dbReference type="Pfam" id="PF13363">
    <property type="entry name" value="BetaGal_dom3"/>
    <property type="match status" value="1"/>
</dbReference>
<dbReference type="InterPro" id="IPR025972">
    <property type="entry name" value="BetaGal_dom3"/>
</dbReference>
<dbReference type="SUPFAM" id="SSF51011">
    <property type="entry name" value="Glycosyl hydrolase domain"/>
    <property type="match status" value="1"/>
</dbReference>
<name>A0A9P4I457_9PEZI</name>
<dbReference type="InterPro" id="IPR037110">
    <property type="entry name" value="Betagal_dom2_sf"/>
</dbReference>
<evidence type="ECO:0000256" key="6">
    <source>
        <dbReference type="ARBA" id="ARBA00023180"/>
    </source>
</evidence>
<dbReference type="Gene3D" id="3.20.20.80">
    <property type="entry name" value="Glycosidases"/>
    <property type="match status" value="1"/>
</dbReference>
<dbReference type="Gene3D" id="2.60.390.10">
    <property type="entry name" value="Beta-galactosidase, domain 3"/>
    <property type="match status" value="1"/>
</dbReference>
<proteinExistence type="inferred from homology"/>
<evidence type="ECO:0000256" key="4">
    <source>
        <dbReference type="ARBA" id="ARBA00022729"/>
    </source>
</evidence>
<comment type="similarity">
    <text evidence="2 8">Belongs to the glycosyl hydrolase 35 family.</text>
</comment>
<dbReference type="InterPro" id="IPR018954">
    <property type="entry name" value="Betagal_dom2"/>
</dbReference>
<dbReference type="FunFam" id="3.20.20.80:FF:000040">
    <property type="entry name" value="Beta-galactosidase A"/>
    <property type="match status" value="1"/>
</dbReference>
<dbReference type="GO" id="GO:0004565">
    <property type="term" value="F:beta-galactosidase activity"/>
    <property type="evidence" value="ECO:0007669"/>
    <property type="project" value="UniProtKB-EC"/>
</dbReference>
<dbReference type="Pfam" id="PF01301">
    <property type="entry name" value="Glyco_hydro_35"/>
    <property type="match status" value="1"/>
</dbReference>
<evidence type="ECO:0000256" key="3">
    <source>
        <dbReference type="ARBA" id="ARBA00012756"/>
    </source>
</evidence>
<dbReference type="InterPro" id="IPR025300">
    <property type="entry name" value="BetaGal_jelly_roll_dom"/>
</dbReference>
<dbReference type="InterPro" id="IPR036833">
    <property type="entry name" value="BetaGal_dom3_sf"/>
</dbReference>
<keyword evidence="6" id="KW-0325">Glycoprotein</keyword>
<dbReference type="Gene3D" id="2.60.120.260">
    <property type="entry name" value="Galactose-binding domain-like"/>
    <property type="match status" value="2"/>
</dbReference>
<dbReference type="AlphaFoldDB" id="A0A9P4I457"/>
<gene>
    <name evidence="11" type="ORF">NA57DRAFT_49846</name>
</gene>
<dbReference type="GO" id="GO:0005975">
    <property type="term" value="P:carbohydrate metabolic process"/>
    <property type="evidence" value="ECO:0007669"/>
    <property type="project" value="InterPro"/>
</dbReference>
<evidence type="ECO:0000256" key="8">
    <source>
        <dbReference type="RuleBase" id="RU003679"/>
    </source>
</evidence>
<evidence type="ECO:0000256" key="1">
    <source>
        <dbReference type="ARBA" id="ARBA00001412"/>
    </source>
</evidence>
<comment type="caution">
    <text evidence="11">The sequence shown here is derived from an EMBL/GenBank/DDBJ whole genome shotgun (WGS) entry which is preliminary data.</text>
</comment>
<dbReference type="InterPro" id="IPR001944">
    <property type="entry name" value="Glycoside_Hdrlase_35"/>
</dbReference>
<dbReference type="InterPro" id="IPR017853">
    <property type="entry name" value="GH"/>
</dbReference>
<dbReference type="EMBL" id="ML978143">
    <property type="protein sequence ID" value="KAF2092648.1"/>
    <property type="molecule type" value="Genomic_DNA"/>
</dbReference>
<accession>A0A9P4I457</accession>
<dbReference type="OrthoDB" id="1657402at2759"/>
<keyword evidence="5" id="KW-0378">Hydrolase</keyword>
<dbReference type="Gene3D" id="2.102.20.10">
    <property type="entry name" value="Beta-galactosidase, domain 2"/>
    <property type="match status" value="1"/>
</dbReference>
<feature type="signal peptide" evidence="9">
    <location>
        <begin position="1"/>
        <end position="28"/>
    </location>
</feature>
<dbReference type="PANTHER" id="PTHR23421">
    <property type="entry name" value="BETA-GALACTOSIDASE RELATED"/>
    <property type="match status" value="1"/>
</dbReference>
<comment type="catalytic activity">
    <reaction evidence="1">
        <text>Hydrolysis of terminal non-reducing beta-D-galactose residues in beta-D-galactosides.</text>
        <dbReference type="EC" id="3.2.1.23"/>
    </reaction>
</comment>
<protein>
    <recommendedName>
        <fullName evidence="3">beta-galactosidase</fullName>
        <ecNumber evidence="3">3.2.1.23</ecNumber>
    </recommendedName>
</protein>
<feature type="chain" id="PRO_5040108969" description="beta-galactosidase" evidence="9">
    <location>
        <begin position="29"/>
        <end position="1023"/>
    </location>
</feature>
<dbReference type="InterPro" id="IPR031330">
    <property type="entry name" value="Gly_Hdrlase_35_cat"/>
</dbReference>
<dbReference type="SUPFAM" id="SSF49785">
    <property type="entry name" value="Galactose-binding domain-like"/>
    <property type="match status" value="2"/>
</dbReference>
<keyword evidence="4 9" id="KW-0732">Signal</keyword>
<dbReference type="Pfam" id="PF10435">
    <property type="entry name" value="BetaGal_dom2"/>
    <property type="match status" value="1"/>
</dbReference>